<accession>A0AAV1QVF5</accession>
<evidence type="ECO:0000256" key="1">
    <source>
        <dbReference type="SAM" id="MobiDB-lite"/>
    </source>
</evidence>
<evidence type="ECO:0000313" key="3">
    <source>
        <dbReference type="Proteomes" id="UP001314170"/>
    </source>
</evidence>
<gene>
    <name evidence="2" type="ORF">DCAF_LOCUS3118</name>
</gene>
<name>A0AAV1QVF5_9ROSI</name>
<feature type="region of interest" description="Disordered" evidence="1">
    <location>
        <begin position="36"/>
        <end position="68"/>
    </location>
</feature>
<protein>
    <submittedName>
        <fullName evidence="2">Uncharacterized protein</fullName>
    </submittedName>
</protein>
<dbReference type="EMBL" id="CAWUPB010000850">
    <property type="protein sequence ID" value="CAK7325441.1"/>
    <property type="molecule type" value="Genomic_DNA"/>
</dbReference>
<sequence>MIPNFFNSFPNLQLASYAHFAESGTNNAQNGINTLIKKGSNNAENGTNTGRRLLEDENSRGSLDGGSKFKENDHMKMFMLEADADSSFELFRDSDELADEYIYDYDDDVSM</sequence>
<evidence type="ECO:0000313" key="2">
    <source>
        <dbReference type="EMBL" id="CAK7325441.1"/>
    </source>
</evidence>
<proteinExistence type="predicted"/>
<reference evidence="2 3" key="1">
    <citation type="submission" date="2024-01" db="EMBL/GenBank/DDBJ databases">
        <authorList>
            <person name="Waweru B."/>
        </authorList>
    </citation>
    <scope>NUCLEOTIDE SEQUENCE [LARGE SCALE GENOMIC DNA]</scope>
</reference>
<dbReference type="AlphaFoldDB" id="A0AAV1QVF5"/>
<dbReference type="Proteomes" id="UP001314170">
    <property type="component" value="Unassembled WGS sequence"/>
</dbReference>
<comment type="caution">
    <text evidence="2">The sequence shown here is derived from an EMBL/GenBank/DDBJ whole genome shotgun (WGS) entry which is preliminary data.</text>
</comment>
<keyword evidence="3" id="KW-1185">Reference proteome</keyword>
<organism evidence="2 3">
    <name type="scientific">Dovyalis caffra</name>
    <dbReference type="NCBI Taxonomy" id="77055"/>
    <lineage>
        <taxon>Eukaryota</taxon>
        <taxon>Viridiplantae</taxon>
        <taxon>Streptophyta</taxon>
        <taxon>Embryophyta</taxon>
        <taxon>Tracheophyta</taxon>
        <taxon>Spermatophyta</taxon>
        <taxon>Magnoliopsida</taxon>
        <taxon>eudicotyledons</taxon>
        <taxon>Gunneridae</taxon>
        <taxon>Pentapetalae</taxon>
        <taxon>rosids</taxon>
        <taxon>fabids</taxon>
        <taxon>Malpighiales</taxon>
        <taxon>Salicaceae</taxon>
        <taxon>Flacourtieae</taxon>
        <taxon>Dovyalis</taxon>
    </lineage>
</organism>
<feature type="compositionally biased region" description="Polar residues" evidence="1">
    <location>
        <begin position="36"/>
        <end position="50"/>
    </location>
</feature>